<evidence type="ECO:0000313" key="1">
    <source>
        <dbReference type="EMBL" id="AKB81249.1"/>
    </source>
</evidence>
<name>A0A0E3SFX4_METBA</name>
<dbReference type="GO" id="GO:0016301">
    <property type="term" value="F:kinase activity"/>
    <property type="evidence" value="ECO:0007669"/>
    <property type="project" value="UniProtKB-KW"/>
</dbReference>
<evidence type="ECO:0000313" key="2">
    <source>
        <dbReference type="Proteomes" id="UP000033066"/>
    </source>
</evidence>
<dbReference type="GeneID" id="42569238"/>
<proteinExistence type="predicted"/>
<dbReference type="KEGG" id="mbak:MSBR3_0671"/>
<keyword evidence="1" id="KW-0418">Kinase</keyword>
<protein>
    <submittedName>
        <fullName evidence="1">Sensory transduction histidine kinase</fullName>
    </submittedName>
</protein>
<sequence>MNQNISKSGIDIIGDVPWGIQLCQFDQSKEDLLDILVLYFKARLENNKFCMWVTS</sequence>
<dbReference type="PATRIC" id="fig|1434107.4.peg.895"/>
<keyword evidence="1" id="KW-0808">Transferase</keyword>
<dbReference type="Proteomes" id="UP000033066">
    <property type="component" value="Chromosome"/>
</dbReference>
<organism evidence="1 2">
    <name type="scientific">Methanosarcina barkeri 3</name>
    <dbReference type="NCBI Taxonomy" id="1434107"/>
    <lineage>
        <taxon>Archaea</taxon>
        <taxon>Methanobacteriati</taxon>
        <taxon>Methanobacteriota</taxon>
        <taxon>Stenosarchaea group</taxon>
        <taxon>Methanomicrobia</taxon>
        <taxon>Methanosarcinales</taxon>
        <taxon>Methanosarcinaceae</taxon>
        <taxon>Methanosarcina</taxon>
    </lineage>
</organism>
<dbReference type="RefSeq" id="WP_155396705.1">
    <property type="nucleotide sequence ID" value="NZ_CP009517.1"/>
</dbReference>
<dbReference type="AlphaFoldDB" id="A0A0E3SFX4"/>
<reference evidence="1" key="1">
    <citation type="submission" date="2014-07" db="EMBL/GenBank/DDBJ databases">
        <title>Methanogenic archaea and the global carbon cycle.</title>
        <authorList>
            <person name="Henriksen J.R."/>
            <person name="Luke J."/>
            <person name="Reinhart S."/>
            <person name="Benedict M.N."/>
            <person name="Youngblut N.D."/>
            <person name="Metcalf M.E."/>
            <person name="Whitaker R.J."/>
            <person name="Metcalf W.W."/>
        </authorList>
    </citation>
    <scope>NUCLEOTIDE SEQUENCE [LARGE SCALE GENOMIC DNA]</scope>
    <source>
        <strain evidence="1">3</strain>
    </source>
</reference>
<dbReference type="OrthoDB" id="134017at2157"/>
<dbReference type="STRING" id="1434107.MSBR3_0671"/>
<dbReference type="EMBL" id="CP009517">
    <property type="protein sequence ID" value="AKB81249.1"/>
    <property type="molecule type" value="Genomic_DNA"/>
</dbReference>
<gene>
    <name evidence="1" type="ORF">MSBR3_0671</name>
</gene>
<keyword evidence="2" id="KW-1185">Reference proteome</keyword>
<dbReference type="HOGENOM" id="CLU_3020953_0_0_2"/>
<accession>A0A0E3SFX4</accession>